<organism evidence="1 2">
    <name type="scientific">Saccharibacillus sacchari</name>
    <dbReference type="NCBI Taxonomy" id="456493"/>
    <lineage>
        <taxon>Bacteria</taxon>
        <taxon>Bacillati</taxon>
        <taxon>Bacillota</taxon>
        <taxon>Bacilli</taxon>
        <taxon>Bacillales</taxon>
        <taxon>Paenibacillaceae</taxon>
        <taxon>Saccharibacillus</taxon>
    </lineage>
</organism>
<evidence type="ECO:0000313" key="1">
    <source>
        <dbReference type="EMBL" id="MEJ8304779.1"/>
    </source>
</evidence>
<name>A0ACC6PE72_9BACL</name>
<evidence type="ECO:0000313" key="2">
    <source>
        <dbReference type="Proteomes" id="UP001380953"/>
    </source>
</evidence>
<keyword evidence="2" id="KW-1185">Reference proteome</keyword>
<sequence>MNQTKPSKKQLALAIGLALIAATLLTGWLLSVFDRYQPFQTPEQKLLHAMEAIEQAEGRGKAELIEQTVIDPYFYTPYMFDVHLGASLAVSSGGAEDARLAPEQRIPLLEWYMRHAEPGHFLIRAAEQLAYEYDILGKNAEAERLIADTVERLPENAAERRELLLVQAERQLESGNLAQVRESLEKVGPMTDKEVAIYGFSDAYGLISSRLLFAEGQASSALESADRALAEQTRTDQAGYTSESYLVLESYRNSIRTALAQQDSKPSIFSGKLVRSDGTPVSRAGIFLRENDRSQYRGDKEPYHAVTDDQGTFEIRGVVPGFYQLEVGLSYEQLKEWSWPFDWDDRIEIKGNSNVERELTMTPLIKQLSPLGGQQLTEDIVKFSWAKMEDAAYYELSGMIPNHDNGGGIGSMIVSGIKENHLSIPISELYATPGGLSWSEDNDWESTEPNSLLAYMNPEAKVSWSVEAYDAEGNKIAQSSGPRIDSTNSSDLPEFYLKQRSLTPADRLVLKKDLSQALNRYRDNVKADPNDTESLRMLTRLLYAKSQIKEDQSAQAELIPLLERLNEQSANPREIEKLLGLFYETADWENYERYYRLYQQSNEEATSSYERSVHATSLLVVGKTDEARQEFADAISEDPTHRFIGMALTAELAADRPLTEVREMAQTYPQLDREQVWTYWADLLEAMEKERSASPVKFDAQLEQSLTAFLKNREAGIEIEKLQPSGLRSIDDFVDALANVN</sequence>
<dbReference type="Proteomes" id="UP001380953">
    <property type="component" value="Unassembled WGS sequence"/>
</dbReference>
<proteinExistence type="predicted"/>
<protein>
    <submittedName>
        <fullName evidence="1">Carboxypeptidase-like regulatory domain-containing protein</fullName>
    </submittedName>
</protein>
<dbReference type="EMBL" id="JBBKAR010000033">
    <property type="protein sequence ID" value="MEJ8304779.1"/>
    <property type="molecule type" value="Genomic_DNA"/>
</dbReference>
<reference evidence="1" key="1">
    <citation type="submission" date="2024-03" db="EMBL/GenBank/DDBJ databases">
        <title>Whole genome sequecning of epiphytes from Marcgravia umbellata leaves.</title>
        <authorList>
            <person name="Kumar G."/>
            <person name="Savka M.A."/>
        </authorList>
    </citation>
    <scope>NUCLEOTIDE SEQUENCE</scope>
    <source>
        <strain evidence="1">RIT_BL5</strain>
    </source>
</reference>
<gene>
    <name evidence="1" type="ORF">WKI47_12805</name>
</gene>
<comment type="caution">
    <text evidence="1">The sequence shown here is derived from an EMBL/GenBank/DDBJ whole genome shotgun (WGS) entry which is preliminary data.</text>
</comment>
<accession>A0ACC6PE72</accession>